<feature type="region of interest" description="Disordered" evidence="1">
    <location>
        <begin position="1"/>
        <end position="49"/>
    </location>
</feature>
<organism evidence="2">
    <name type="scientific">Tanacetum cinerariifolium</name>
    <name type="common">Dalmatian daisy</name>
    <name type="synonym">Chrysanthemum cinerariifolium</name>
    <dbReference type="NCBI Taxonomy" id="118510"/>
    <lineage>
        <taxon>Eukaryota</taxon>
        <taxon>Viridiplantae</taxon>
        <taxon>Streptophyta</taxon>
        <taxon>Embryophyta</taxon>
        <taxon>Tracheophyta</taxon>
        <taxon>Spermatophyta</taxon>
        <taxon>Magnoliopsida</taxon>
        <taxon>eudicotyledons</taxon>
        <taxon>Gunneridae</taxon>
        <taxon>Pentapetalae</taxon>
        <taxon>asterids</taxon>
        <taxon>campanulids</taxon>
        <taxon>Asterales</taxon>
        <taxon>Asteraceae</taxon>
        <taxon>Asteroideae</taxon>
        <taxon>Anthemideae</taxon>
        <taxon>Anthemidinae</taxon>
        <taxon>Tanacetum</taxon>
    </lineage>
</organism>
<feature type="compositionally biased region" description="Polar residues" evidence="1">
    <location>
        <begin position="7"/>
        <end position="18"/>
    </location>
</feature>
<sequence>MPDTRMIGSSTQPTSPVINITPPEPPKSPQAAPKPDKGKRIADDYEDSPRKLVKASTVVSPDPNEPVRVPFEINGKLYHLTNKEIQAYYELEERNQKVPEEAKLEEMTGIN</sequence>
<protein>
    <submittedName>
        <fullName evidence="2">Uncharacterized protein</fullName>
    </submittedName>
</protein>
<feature type="compositionally biased region" description="Basic and acidic residues" evidence="1">
    <location>
        <begin position="34"/>
        <end position="49"/>
    </location>
</feature>
<evidence type="ECO:0000313" key="2">
    <source>
        <dbReference type="EMBL" id="GEV83749.1"/>
    </source>
</evidence>
<accession>A0A699GSL8</accession>
<gene>
    <name evidence="2" type="ORF">Tci_155726</name>
</gene>
<proteinExistence type="predicted"/>
<name>A0A699GSL8_TANCI</name>
<dbReference type="AlphaFoldDB" id="A0A699GSL8"/>
<evidence type="ECO:0000256" key="1">
    <source>
        <dbReference type="SAM" id="MobiDB-lite"/>
    </source>
</evidence>
<comment type="caution">
    <text evidence="2">The sequence shown here is derived from an EMBL/GenBank/DDBJ whole genome shotgun (WGS) entry which is preliminary data.</text>
</comment>
<reference evidence="2" key="1">
    <citation type="journal article" date="2019" name="Sci. Rep.">
        <title>Draft genome of Tanacetum cinerariifolium, the natural source of mosquito coil.</title>
        <authorList>
            <person name="Yamashiro T."/>
            <person name="Shiraishi A."/>
            <person name="Satake H."/>
            <person name="Nakayama K."/>
        </authorList>
    </citation>
    <scope>NUCLEOTIDE SEQUENCE</scope>
</reference>
<dbReference type="EMBL" id="BKCJ010035940">
    <property type="protein sequence ID" value="GEV83749.1"/>
    <property type="molecule type" value="Genomic_DNA"/>
</dbReference>